<comment type="caution">
    <text evidence="2">The sequence shown here is derived from an EMBL/GenBank/DDBJ whole genome shotgun (WGS) entry which is preliminary data.</text>
</comment>
<evidence type="ECO:0000256" key="1">
    <source>
        <dbReference type="SAM" id="MobiDB-lite"/>
    </source>
</evidence>
<name>A0A4Z1RG00_9GAMM</name>
<proteinExistence type="predicted"/>
<gene>
    <name evidence="2" type="ORF">E4582_01640</name>
</gene>
<sequence length="127" mass="14001">MVTAVLLSAVASSAGAQVRAPEPMPRQVEATRLQVPPPVPAHVRPALADPRVRQAQDRLDTRRRVLASEHQHEQRLRTIGATPQVQESELAASRLREADARSDAALLREREAALREARARELADPSR</sequence>
<evidence type="ECO:0000313" key="3">
    <source>
        <dbReference type="Proteomes" id="UP000298681"/>
    </source>
</evidence>
<dbReference type="Proteomes" id="UP000298681">
    <property type="component" value="Unassembled WGS sequence"/>
</dbReference>
<keyword evidence="3" id="KW-1185">Reference proteome</keyword>
<dbReference type="RefSeq" id="WP_134672993.1">
    <property type="nucleotide sequence ID" value="NZ_SPUH01000001.1"/>
</dbReference>
<evidence type="ECO:0000313" key="2">
    <source>
        <dbReference type="EMBL" id="TKS53607.1"/>
    </source>
</evidence>
<dbReference type="EMBL" id="SPUH01000001">
    <property type="protein sequence ID" value="TKS53607.1"/>
    <property type="molecule type" value="Genomic_DNA"/>
</dbReference>
<dbReference type="AlphaFoldDB" id="A0A4Z1RG00"/>
<protein>
    <submittedName>
        <fullName evidence="2">Uncharacterized protein</fullName>
    </submittedName>
</protein>
<reference evidence="2 3" key="1">
    <citation type="submission" date="2019-01" db="EMBL/GenBank/DDBJ databases">
        <authorList>
            <person name="Zhang S."/>
        </authorList>
    </citation>
    <scope>NUCLEOTIDE SEQUENCE [LARGE SCALE GENOMIC DNA]</scope>
    <source>
        <strain evidence="2 3">1626</strain>
    </source>
</reference>
<organism evidence="2 3">
    <name type="scientific">Luteimonas yindakuii</name>
    <dbReference type="NCBI Taxonomy" id="2565782"/>
    <lineage>
        <taxon>Bacteria</taxon>
        <taxon>Pseudomonadati</taxon>
        <taxon>Pseudomonadota</taxon>
        <taxon>Gammaproteobacteria</taxon>
        <taxon>Lysobacterales</taxon>
        <taxon>Lysobacteraceae</taxon>
        <taxon>Luteimonas</taxon>
    </lineage>
</organism>
<accession>A0A4Z1RG00</accession>
<feature type="region of interest" description="Disordered" evidence="1">
    <location>
        <begin position="80"/>
        <end position="99"/>
    </location>
</feature>